<keyword evidence="12" id="KW-1185">Reference proteome</keyword>
<feature type="domain" description="Nucleotidyl transferase" evidence="10">
    <location>
        <begin position="2"/>
        <end position="241"/>
    </location>
</feature>
<evidence type="ECO:0000259" key="10">
    <source>
        <dbReference type="Pfam" id="PF00483"/>
    </source>
</evidence>
<reference evidence="11" key="1">
    <citation type="submission" date="2011-01" db="EMBL/GenBank/DDBJ databases">
        <title>Complete sequence of chromosome of Thermovibrio ammonificans HB-1.</title>
        <authorList>
            <consortium name="US DOE Joint Genome Institute"/>
            <person name="Lucas S."/>
            <person name="Copeland A."/>
            <person name="Lapidus A."/>
            <person name="Cheng J.-F."/>
            <person name="Goodwin L."/>
            <person name="Pitluck S."/>
            <person name="Davenport K."/>
            <person name="Detter J.C."/>
            <person name="Han C."/>
            <person name="Tapia R."/>
            <person name="Land M."/>
            <person name="Hauser L."/>
            <person name="Kyrpides N."/>
            <person name="Ivanova N."/>
            <person name="Ovchinnikova G."/>
            <person name="Vetriani C."/>
            <person name="Woyke T."/>
        </authorList>
    </citation>
    <scope>NUCLEOTIDE SEQUENCE [LARGE SCALE GENOMIC DNA]</scope>
    <source>
        <strain evidence="11">HB-1</strain>
    </source>
</reference>
<dbReference type="STRING" id="648996.Theam_0577"/>
<dbReference type="GO" id="GO:0008879">
    <property type="term" value="F:glucose-1-phosphate thymidylyltransferase activity"/>
    <property type="evidence" value="ECO:0007669"/>
    <property type="project" value="UniProtKB-EC"/>
</dbReference>
<keyword evidence="6 9" id="KW-0479">Metal-binding</keyword>
<comment type="function">
    <text evidence="9">Catalyzes the formation of dTDP-glucose, from dTTP and glucose 1-phosphate, as well as its pyrophosphorolysis.</text>
</comment>
<gene>
    <name evidence="11" type="ordered locus">Theam_0577</name>
</gene>
<evidence type="ECO:0000256" key="8">
    <source>
        <dbReference type="ARBA" id="ARBA00049336"/>
    </source>
</evidence>
<evidence type="ECO:0000256" key="1">
    <source>
        <dbReference type="ARBA" id="ARBA00001946"/>
    </source>
</evidence>
<keyword evidence="4 9" id="KW-0808">Transferase</keyword>
<dbReference type="RefSeq" id="WP_013537335.1">
    <property type="nucleotide sequence ID" value="NC_014926.1"/>
</dbReference>
<dbReference type="AlphaFoldDB" id="E8T5W5"/>
<dbReference type="CDD" id="cd02538">
    <property type="entry name" value="G1P_TT_short"/>
    <property type="match status" value="1"/>
</dbReference>
<dbReference type="PANTHER" id="PTHR43532">
    <property type="entry name" value="GLUCOSE-1-PHOSPHATE THYMIDYLYLTRANSFERASE"/>
    <property type="match status" value="1"/>
</dbReference>
<evidence type="ECO:0000256" key="6">
    <source>
        <dbReference type="ARBA" id="ARBA00022723"/>
    </source>
</evidence>
<dbReference type="Gene3D" id="3.90.550.10">
    <property type="entry name" value="Spore Coat Polysaccharide Biosynthesis Protein SpsA, Chain A"/>
    <property type="match status" value="1"/>
</dbReference>
<dbReference type="InterPro" id="IPR005835">
    <property type="entry name" value="NTP_transferase_dom"/>
</dbReference>
<keyword evidence="5 9" id="KW-0548">Nucleotidyltransferase</keyword>
<organism evidence="11 12">
    <name type="scientific">Thermovibrio ammonificans (strain DSM 15698 / JCM 12110 / HB-1)</name>
    <dbReference type="NCBI Taxonomy" id="648996"/>
    <lineage>
        <taxon>Bacteria</taxon>
        <taxon>Pseudomonadati</taxon>
        <taxon>Aquificota</taxon>
        <taxon>Aquificia</taxon>
        <taxon>Desulfurobacteriales</taxon>
        <taxon>Desulfurobacteriaceae</taxon>
        <taxon>Thermovibrio</taxon>
    </lineage>
</organism>
<comment type="similarity">
    <text evidence="2 9">Belongs to the glucose-1-phosphate thymidylyltransferase family.</text>
</comment>
<dbReference type="Proteomes" id="UP000006362">
    <property type="component" value="Chromosome"/>
</dbReference>
<evidence type="ECO:0000256" key="5">
    <source>
        <dbReference type="ARBA" id="ARBA00022695"/>
    </source>
</evidence>
<evidence type="ECO:0000256" key="3">
    <source>
        <dbReference type="ARBA" id="ARBA00012461"/>
    </source>
</evidence>
<dbReference type="GO" id="GO:0046872">
    <property type="term" value="F:metal ion binding"/>
    <property type="evidence" value="ECO:0007669"/>
    <property type="project" value="UniProtKB-KW"/>
</dbReference>
<dbReference type="InterPro" id="IPR029044">
    <property type="entry name" value="Nucleotide-diphossugar_trans"/>
</dbReference>
<dbReference type="FunFam" id="3.90.550.10:FF:000023">
    <property type="entry name" value="Glucose-1-phosphate thymidylyltransferase"/>
    <property type="match status" value="1"/>
</dbReference>
<dbReference type="KEGG" id="tam:Theam_0577"/>
<proteinExistence type="inferred from homology"/>
<evidence type="ECO:0000313" key="12">
    <source>
        <dbReference type="Proteomes" id="UP000006362"/>
    </source>
</evidence>
<evidence type="ECO:0000256" key="2">
    <source>
        <dbReference type="ARBA" id="ARBA00010480"/>
    </source>
</evidence>
<dbReference type="HOGENOM" id="CLU_029499_9_0_0"/>
<evidence type="ECO:0000313" key="11">
    <source>
        <dbReference type="EMBL" id="ADU96549.1"/>
    </source>
</evidence>
<dbReference type="eggNOG" id="COG1209">
    <property type="taxonomic scope" value="Bacteria"/>
</dbReference>
<dbReference type="EMBL" id="CP002444">
    <property type="protein sequence ID" value="ADU96549.1"/>
    <property type="molecule type" value="Genomic_DNA"/>
</dbReference>
<evidence type="ECO:0000256" key="4">
    <source>
        <dbReference type="ARBA" id="ARBA00022679"/>
    </source>
</evidence>
<sequence>MKAVILAGGRGTRLYPVTKTVNKHLLPVYNKPMIYYPLSLVMLIGIREVVFVINPEDFVHFKRLLGNGSHLGMTFHYVAQEEARGLAEGLLLAEPYVHGSPVCLTLGDNIFFGHNLPLVLRRAAEEVENRGGAYVFGYAVKDPERFGVVEFDSSGKVVSIEEKPKNPKSNYAVVGLYLYDSKVFDFARSVEPSGRGELEITDVNRLYLERGELKVELLGRGFAWFDAGTHDSFLEAGEFVATIEKKTGLLIGCVEEVAFRNGWITREQLLSIAEPLSKTDYGKYLIELAEGKVAL</sequence>
<keyword evidence="7 9" id="KW-0460">Magnesium</keyword>
<evidence type="ECO:0000256" key="9">
    <source>
        <dbReference type="RuleBase" id="RU003706"/>
    </source>
</evidence>
<dbReference type="InterPro" id="IPR005907">
    <property type="entry name" value="G1P_thy_trans_s"/>
</dbReference>
<evidence type="ECO:0000256" key="7">
    <source>
        <dbReference type="ARBA" id="ARBA00022842"/>
    </source>
</evidence>
<dbReference type="EC" id="2.7.7.24" evidence="3 9"/>
<dbReference type="Pfam" id="PF00483">
    <property type="entry name" value="NTP_transferase"/>
    <property type="match status" value="1"/>
</dbReference>
<dbReference type="SUPFAM" id="SSF53448">
    <property type="entry name" value="Nucleotide-diphospho-sugar transferases"/>
    <property type="match status" value="1"/>
</dbReference>
<dbReference type="PANTHER" id="PTHR43532:SF1">
    <property type="entry name" value="GLUCOSE-1-PHOSPHATE THYMIDYLYLTRANSFERASE 1"/>
    <property type="match status" value="1"/>
</dbReference>
<comment type="cofactor">
    <cofactor evidence="1">
        <name>Mg(2+)</name>
        <dbReference type="ChEBI" id="CHEBI:18420"/>
    </cofactor>
</comment>
<dbReference type="NCBIfam" id="TIGR01207">
    <property type="entry name" value="rmlA"/>
    <property type="match status" value="1"/>
</dbReference>
<protein>
    <recommendedName>
        <fullName evidence="3 9">Glucose-1-phosphate thymidylyltransferase</fullName>
        <ecNumber evidence="3 9">2.7.7.24</ecNumber>
    </recommendedName>
</protein>
<comment type="catalytic activity">
    <reaction evidence="8 9">
        <text>dTTP + alpha-D-glucose 1-phosphate + H(+) = dTDP-alpha-D-glucose + diphosphate</text>
        <dbReference type="Rhea" id="RHEA:15225"/>
        <dbReference type="ChEBI" id="CHEBI:15378"/>
        <dbReference type="ChEBI" id="CHEBI:33019"/>
        <dbReference type="ChEBI" id="CHEBI:37568"/>
        <dbReference type="ChEBI" id="CHEBI:57477"/>
        <dbReference type="ChEBI" id="CHEBI:58601"/>
        <dbReference type="EC" id="2.7.7.24"/>
    </reaction>
</comment>
<accession>E8T5W5</accession>
<name>E8T5W5_THEA1</name>
<dbReference type="OrthoDB" id="9803871at2"/>